<evidence type="ECO:0000256" key="4">
    <source>
        <dbReference type="ARBA" id="ARBA00022692"/>
    </source>
</evidence>
<dbReference type="OrthoDB" id="9810469at2"/>
<feature type="transmembrane region" description="Helical" evidence="7">
    <location>
        <begin position="42"/>
        <end position="68"/>
    </location>
</feature>
<feature type="domain" description="Acyltransferase 3" evidence="8">
    <location>
        <begin position="8"/>
        <end position="324"/>
    </location>
</feature>
<dbReference type="PANTHER" id="PTHR40074">
    <property type="entry name" value="O-ACETYLTRANSFERASE WECH"/>
    <property type="match status" value="1"/>
</dbReference>
<dbReference type="Proteomes" id="UP000019402">
    <property type="component" value="Unassembled WGS sequence"/>
</dbReference>
<dbReference type="GO" id="GO:0009246">
    <property type="term" value="P:enterobacterial common antigen biosynthetic process"/>
    <property type="evidence" value="ECO:0007669"/>
    <property type="project" value="TreeGrafter"/>
</dbReference>
<keyword evidence="3" id="KW-1003">Cell membrane</keyword>
<reference evidence="9 10" key="1">
    <citation type="journal article" date="2014" name="Genome Announc.">
        <title>Draft Genome Sequence of Cytophaga fermentans JCM 21142T, a Facultative Anaerobe Isolated from Marine Mud.</title>
        <authorList>
            <person name="Starns D."/>
            <person name="Oshima K."/>
            <person name="Suda W."/>
            <person name="Iino T."/>
            <person name="Yuki M."/>
            <person name="Inoue J."/>
            <person name="Kitamura K."/>
            <person name="Iida T."/>
            <person name="Darby A."/>
            <person name="Hattori M."/>
            <person name="Ohkuma M."/>
        </authorList>
    </citation>
    <scope>NUCLEOTIDE SEQUENCE [LARGE SCALE GENOMIC DNA]</scope>
    <source>
        <strain evidence="9 10">JCM 21142</strain>
    </source>
</reference>
<keyword evidence="4 7" id="KW-0812">Transmembrane</keyword>
<evidence type="ECO:0000313" key="10">
    <source>
        <dbReference type="Proteomes" id="UP000019402"/>
    </source>
</evidence>
<gene>
    <name evidence="9" type="ORF">JCM21142_93665</name>
</gene>
<dbReference type="GO" id="GO:0005886">
    <property type="term" value="C:plasma membrane"/>
    <property type="evidence" value="ECO:0007669"/>
    <property type="project" value="UniProtKB-SubCell"/>
</dbReference>
<proteinExistence type="inferred from homology"/>
<protein>
    <submittedName>
        <fullName evidence="9">Inner membrane protein YiaH</fullName>
    </submittedName>
</protein>
<name>W7Y9C3_9BACT</name>
<feature type="transmembrane region" description="Helical" evidence="7">
    <location>
        <begin position="127"/>
        <end position="147"/>
    </location>
</feature>
<feature type="transmembrane region" description="Helical" evidence="7">
    <location>
        <begin position="12"/>
        <end position="36"/>
    </location>
</feature>
<keyword evidence="10" id="KW-1185">Reference proteome</keyword>
<dbReference type="RefSeq" id="WP_027471788.1">
    <property type="nucleotide sequence ID" value="NZ_BAMD01000061.1"/>
</dbReference>
<evidence type="ECO:0000256" key="7">
    <source>
        <dbReference type="SAM" id="Phobius"/>
    </source>
</evidence>
<evidence type="ECO:0000256" key="2">
    <source>
        <dbReference type="ARBA" id="ARBA00007400"/>
    </source>
</evidence>
<dbReference type="Pfam" id="PF01757">
    <property type="entry name" value="Acyl_transf_3"/>
    <property type="match status" value="1"/>
</dbReference>
<feature type="transmembrane region" description="Helical" evidence="7">
    <location>
        <begin position="159"/>
        <end position="180"/>
    </location>
</feature>
<evidence type="ECO:0000256" key="1">
    <source>
        <dbReference type="ARBA" id="ARBA00004651"/>
    </source>
</evidence>
<dbReference type="PANTHER" id="PTHR40074:SF2">
    <property type="entry name" value="O-ACETYLTRANSFERASE WECH"/>
    <property type="match status" value="1"/>
</dbReference>
<comment type="caution">
    <text evidence="9">The sequence shown here is derived from an EMBL/GenBank/DDBJ whole genome shotgun (WGS) entry which is preliminary data.</text>
</comment>
<dbReference type="InterPro" id="IPR002656">
    <property type="entry name" value="Acyl_transf_3_dom"/>
</dbReference>
<sequence length="342" mass="39612">MHTTQNTQWLNNLRVFATIAVITLHTCDSVYLFNIYNLNKWWVANIIDSSVRSCVPLFFMLSGALLLNKNETLHIFLKKRFIRIILPFVFWSLIYIAYWQILKIINGEEFALKTFVLFAINKLKTGAAVHLWYIYTILGLYFTFPILSKWIKNCKEIEIRYFLIIWAIIIISNLPLISLIKPNINMMFFTGYIGFPVLGYYLDQHISLSQKHYPLLMYIIGTVITIVGTYIISKTHNSFQHAFYDYITPNVILSSIGIFLFAKYLKIDNLIVLKIINTISKNSYGMYLVHILILLLMSKIGINNSFTHPAVGIPLTTIICIITSYSAISFLKRIPWGKYISG</sequence>
<dbReference type="AlphaFoldDB" id="W7Y9C3"/>
<feature type="transmembrane region" description="Helical" evidence="7">
    <location>
        <begin position="244"/>
        <end position="264"/>
    </location>
</feature>
<dbReference type="STRING" id="869213.GCA_000517085_02129"/>
<evidence type="ECO:0000256" key="5">
    <source>
        <dbReference type="ARBA" id="ARBA00022989"/>
    </source>
</evidence>
<dbReference type="eggNOG" id="COG3274">
    <property type="taxonomic scope" value="Bacteria"/>
</dbReference>
<accession>W7Y9C3</accession>
<organism evidence="9 10">
    <name type="scientific">Saccharicrinis fermentans DSM 9555 = JCM 21142</name>
    <dbReference type="NCBI Taxonomy" id="869213"/>
    <lineage>
        <taxon>Bacteria</taxon>
        <taxon>Pseudomonadati</taxon>
        <taxon>Bacteroidota</taxon>
        <taxon>Bacteroidia</taxon>
        <taxon>Marinilabiliales</taxon>
        <taxon>Marinilabiliaceae</taxon>
        <taxon>Saccharicrinis</taxon>
    </lineage>
</organism>
<evidence type="ECO:0000256" key="6">
    <source>
        <dbReference type="ARBA" id="ARBA00023136"/>
    </source>
</evidence>
<feature type="transmembrane region" description="Helical" evidence="7">
    <location>
        <begin position="186"/>
        <end position="203"/>
    </location>
</feature>
<feature type="transmembrane region" description="Helical" evidence="7">
    <location>
        <begin position="284"/>
        <end position="302"/>
    </location>
</feature>
<feature type="transmembrane region" description="Helical" evidence="7">
    <location>
        <begin position="80"/>
        <end position="101"/>
    </location>
</feature>
<comment type="subcellular location">
    <subcellularLocation>
        <location evidence="1">Cell membrane</location>
        <topology evidence="1">Multi-pass membrane protein</topology>
    </subcellularLocation>
</comment>
<dbReference type="EMBL" id="BAMD01000061">
    <property type="protein sequence ID" value="GAF04942.1"/>
    <property type="molecule type" value="Genomic_DNA"/>
</dbReference>
<evidence type="ECO:0000259" key="8">
    <source>
        <dbReference type="Pfam" id="PF01757"/>
    </source>
</evidence>
<evidence type="ECO:0000256" key="3">
    <source>
        <dbReference type="ARBA" id="ARBA00022475"/>
    </source>
</evidence>
<evidence type="ECO:0000313" key="9">
    <source>
        <dbReference type="EMBL" id="GAF04942.1"/>
    </source>
</evidence>
<comment type="similarity">
    <text evidence="2">Belongs to the acyltransferase 3 family.</text>
</comment>
<keyword evidence="6 7" id="KW-0472">Membrane</keyword>
<dbReference type="GO" id="GO:0016413">
    <property type="term" value="F:O-acetyltransferase activity"/>
    <property type="evidence" value="ECO:0007669"/>
    <property type="project" value="TreeGrafter"/>
</dbReference>
<keyword evidence="5 7" id="KW-1133">Transmembrane helix</keyword>
<feature type="transmembrane region" description="Helical" evidence="7">
    <location>
        <begin position="215"/>
        <end position="232"/>
    </location>
</feature>
<feature type="transmembrane region" description="Helical" evidence="7">
    <location>
        <begin position="308"/>
        <end position="331"/>
    </location>
</feature>